<dbReference type="Proteomes" id="UP000292445">
    <property type="component" value="Unassembled WGS sequence"/>
</dbReference>
<evidence type="ECO:0000256" key="1">
    <source>
        <dbReference type="SAM" id="SignalP"/>
    </source>
</evidence>
<evidence type="ECO:0008006" key="4">
    <source>
        <dbReference type="Google" id="ProtNLM"/>
    </source>
</evidence>
<keyword evidence="3" id="KW-1185">Reference proteome</keyword>
<feature type="chain" id="PRO_5020772945" description="Outer membrane surface antigen" evidence="1">
    <location>
        <begin position="22"/>
        <end position="125"/>
    </location>
</feature>
<evidence type="ECO:0000313" key="2">
    <source>
        <dbReference type="EMBL" id="RZS80310.1"/>
    </source>
</evidence>
<sequence>MRTQFLAATLMLAASLGTAHAANLSFLNESILLRIPKAQVSEFSTEVGRVLNDVADGQQSSWASKPVRARQVPVNVTFAPRNTTRTSKGQTCRFLAADVAQGTAKENWGFWFCKQENGAWRASAR</sequence>
<dbReference type="RefSeq" id="WP_130358087.1">
    <property type="nucleotide sequence ID" value="NZ_SGXC01000002.1"/>
</dbReference>
<accession>A0A4Q7NBU6</accession>
<protein>
    <recommendedName>
        <fullName evidence="4">Outer membrane surface antigen</fullName>
    </recommendedName>
</protein>
<comment type="caution">
    <text evidence="2">The sequence shown here is derived from an EMBL/GenBank/DDBJ whole genome shotgun (WGS) entry which is preliminary data.</text>
</comment>
<organism evidence="2 3">
    <name type="scientific">Pigmentiphaga kullae</name>
    <dbReference type="NCBI Taxonomy" id="151784"/>
    <lineage>
        <taxon>Bacteria</taxon>
        <taxon>Pseudomonadati</taxon>
        <taxon>Pseudomonadota</taxon>
        <taxon>Betaproteobacteria</taxon>
        <taxon>Burkholderiales</taxon>
        <taxon>Alcaligenaceae</taxon>
        <taxon>Pigmentiphaga</taxon>
    </lineage>
</organism>
<keyword evidence="1" id="KW-0732">Signal</keyword>
<proteinExistence type="predicted"/>
<dbReference type="EMBL" id="SGXC01000002">
    <property type="protein sequence ID" value="RZS80310.1"/>
    <property type="molecule type" value="Genomic_DNA"/>
</dbReference>
<dbReference type="AlphaFoldDB" id="A0A4Q7NBU6"/>
<gene>
    <name evidence="2" type="ORF">EV675_2909</name>
</gene>
<evidence type="ECO:0000313" key="3">
    <source>
        <dbReference type="Proteomes" id="UP000292445"/>
    </source>
</evidence>
<dbReference type="OrthoDB" id="8686789at2"/>
<reference evidence="2 3" key="1">
    <citation type="submission" date="2019-02" db="EMBL/GenBank/DDBJ databases">
        <title>Genomic Encyclopedia of Type Strains, Phase IV (KMG-IV): sequencing the most valuable type-strain genomes for metagenomic binning, comparative biology and taxonomic classification.</title>
        <authorList>
            <person name="Goeker M."/>
        </authorList>
    </citation>
    <scope>NUCLEOTIDE SEQUENCE [LARGE SCALE GENOMIC DNA]</scope>
    <source>
        <strain evidence="2 3">K24</strain>
    </source>
</reference>
<name>A0A4Q7NBU6_9BURK</name>
<feature type="signal peptide" evidence="1">
    <location>
        <begin position="1"/>
        <end position="21"/>
    </location>
</feature>